<dbReference type="PANTHER" id="PTHR31138:SF4">
    <property type="entry name" value="DUF5923 DOMAIN-CONTAINING PROTEIN"/>
    <property type="match status" value="1"/>
</dbReference>
<dbReference type="AlphaFoldDB" id="A0A4U0V3U1"/>
<comment type="caution">
    <text evidence="4">The sequence shown here is derived from an EMBL/GenBank/DDBJ whole genome shotgun (WGS) entry which is preliminary data.</text>
</comment>
<dbReference type="InterPro" id="IPR017943">
    <property type="entry name" value="Bactericidal_perm-incr_a/b_dom"/>
</dbReference>
<feature type="region of interest" description="Disordered" evidence="1">
    <location>
        <begin position="192"/>
        <end position="222"/>
    </location>
</feature>
<name>A0A4U0V3U1_9PEZI</name>
<dbReference type="SUPFAM" id="SSF55394">
    <property type="entry name" value="Bactericidal permeability-increasing protein, BPI"/>
    <property type="match status" value="1"/>
</dbReference>
<feature type="domain" description="HAM1-like N-terminal" evidence="2">
    <location>
        <begin position="29"/>
        <end position="214"/>
    </location>
</feature>
<evidence type="ECO:0000313" key="4">
    <source>
        <dbReference type="EMBL" id="TKA43338.1"/>
    </source>
</evidence>
<feature type="domain" description="HAM1-like N-terminal" evidence="2">
    <location>
        <begin position="242"/>
        <end position="580"/>
    </location>
</feature>
<dbReference type="STRING" id="329885.A0A4U0V3U1"/>
<evidence type="ECO:0000256" key="1">
    <source>
        <dbReference type="SAM" id="MobiDB-lite"/>
    </source>
</evidence>
<dbReference type="InterPro" id="IPR045967">
    <property type="entry name" value="HAM1-like_N"/>
</dbReference>
<dbReference type="Proteomes" id="UP000310066">
    <property type="component" value="Unassembled WGS sequence"/>
</dbReference>
<evidence type="ECO:0000313" key="3">
    <source>
        <dbReference type="EMBL" id="KAK0323063.1"/>
    </source>
</evidence>
<dbReference type="OrthoDB" id="5407957at2759"/>
<gene>
    <name evidence="4" type="ORF">B0A54_05820</name>
    <name evidence="3" type="ORF">LTR82_005993</name>
</gene>
<dbReference type="EMBL" id="NAJP01000019">
    <property type="protein sequence ID" value="TKA43338.1"/>
    <property type="molecule type" value="Genomic_DNA"/>
</dbReference>
<dbReference type="Pfam" id="PF19343">
    <property type="entry name" value="HAM1_N"/>
    <property type="match status" value="2"/>
</dbReference>
<organism evidence="4 5">
    <name type="scientific">Friedmanniomyces endolithicus</name>
    <dbReference type="NCBI Taxonomy" id="329885"/>
    <lineage>
        <taxon>Eukaryota</taxon>
        <taxon>Fungi</taxon>
        <taxon>Dikarya</taxon>
        <taxon>Ascomycota</taxon>
        <taxon>Pezizomycotina</taxon>
        <taxon>Dothideomycetes</taxon>
        <taxon>Dothideomycetidae</taxon>
        <taxon>Mycosphaerellales</taxon>
        <taxon>Teratosphaeriaceae</taxon>
        <taxon>Friedmanniomyces</taxon>
    </lineage>
</organism>
<dbReference type="Gene3D" id="3.15.10.10">
    <property type="entry name" value="Bactericidal permeability-increasing protein, domain 1"/>
    <property type="match status" value="1"/>
</dbReference>
<feature type="compositionally biased region" description="Basic and acidic residues" evidence="1">
    <location>
        <begin position="192"/>
        <end position="203"/>
    </location>
</feature>
<dbReference type="Proteomes" id="UP001168146">
    <property type="component" value="Unassembled WGS sequence"/>
</dbReference>
<evidence type="ECO:0000313" key="5">
    <source>
        <dbReference type="Proteomes" id="UP000310066"/>
    </source>
</evidence>
<reference evidence="4 5" key="1">
    <citation type="submission" date="2017-03" db="EMBL/GenBank/DDBJ databases">
        <title>Genomes of endolithic fungi from Antarctica.</title>
        <authorList>
            <person name="Coleine C."/>
            <person name="Masonjones S."/>
            <person name="Stajich J.E."/>
        </authorList>
    </citation>
    <scope>NUCLEOTIDE SEQUENCE [LARGE SCALE GENOMIC DNA]</scope>
    <source>
        <strain evidence="4 5">CCFEE 5311</strain>
    </source>
</reference>
<accession>A0A4U0V3U1</accession>
<dbReference type="EMBL" id="JASUXU010000014">
    <property type="protein sequence ID" value="KAK0323063.1"/>
    <property type="molecule type" value="Genomic_DNA"/>
</dbReference>
<dbReference type="PANTHER" id="PTHR31138">
    <property type="entry name" value="CHROMOSOME 19, WHOLE GENOME SHOTGUN SEQUENCE"/>
    <property type="match status" value="1"/>
</dbReference>
<dbReference type="GO" id="GO:0008289">
    <property type="term" value="F:lipid binding"/>
    <property type="evidence" value="ECO:0007669"/>
    <property type="project" value="InterPro"/>
</dbReference>
<feature type="region of interest" description="Disordered" evidence="1">
    <location>
        <begin position="1"/>
        <end position="23"/>
    </location>
</feature>
<proteinExistence type="predicted"/>
<reference evidence="3" key="2">
    <citation type="submission" date="2021-12" db="EMBL/GenBank/DDBJ databases">
        <title>Black yeast isolated from Biological Soil Crust.</title>
        <authorList>
            <person name="Kurbessoian T."/>
        </authorList>
    </citation>
    <scope>NUCLEOTIDE SEQUENCE</scope>
    <source>
        <strain evidence="3">CCFEE 5208</strain>
    </source>
</reference>
<protein>
    <recommendedName>
        <fullName evidence="2">HAM1-like N-terminal domain-containing protein</fullName>
    </recommendedName>
</protein>
<evidence type="ECO:0000259" key="2">
    <source>
        <dbReference type="Pfam" id="PF19343"/>
    </source>
</evidence>
<sequence length="749" mass="84489">MDAVRSCLGMRQSQTGEREPLLPQYEQDTDMQRQLHQKLHSYQMFRAMSQGYMPSTEQAIVNLRTILASDVLNADNPQLSDSGRKLIKYTRQWLQEFMDLLEHKNGQDQIQDLVWFLSKSKISVDVDDLAHRAKKSKARADTAAAYESIKTVGSLLLTNSDFRVFLDDLSVVGKEVFSDSAFALSKVAEKAGKQLEPSEEKKQQVAQPGADDNAGAPSAQDLGSNVADVGGVMVNGTAEVAKTAMHSAQDKLSGDEGQTMLNRLKEAVMKLRKRNDYSDSVSTLGTLIQRYAVVYSRAAEEVVNVASEDIEQNAETDRAMKHAWILVTSFGDKKEWDKVEELFHKVLSHKKSNPQFEEMMRDVGNSLQKLLTDPNFFDHAQEKFQELREKSQRSGIASEVSQDIQALLQQIEITLRTVLQDTDIHKLITTTTRLATILSPPSMASNPELLQDAINVFVPLLIAAVQYIPIPRLEVSTPDVDLLLENLIIEPGKTVNQTSFLPYRLKVETYNDFELRKAKFRTTTSATSLMTIKIDGLSARADEIGFWLRAHSGIFRLADEGIASFALDEKGIDIHIDVELGKEKMEQILTLKAVRVHVHKLNYHLRKTNFSWLGFLLKPILRPIMRKVMEKQLATALADFFHTANRELLYARERLRATRISNPDDMMTFFKAVAARLQPEEDPDVYTRVGVDAPSSGRVKKNVFTGVYAPGSVVKVWHEEAERAAEHVDDFSQDGWRNEIFTTHTQMMT</sequence>